<proteinExistence type="predicted"/>
<evidence type="ECO:0000256" key="3">
    <source>
        <dbReference type="ARBA" id="ARBA00022989"/>
    </source>
</evidence>
<feature type="domain" description="Major facilitator superfamily (MFS) profile" evidence="7">
    <location>
        <begin position="36"/>
        <end position="447"/>
    </location>
</feature>
<evidence type="ECO:0000256" key="4">
    <source>
        <dbReference type="ARBA" id="ARBA00023136"/>
    </source>
</evidence>
<dbReference type="Gene3D" id="3.80.10.10">
    <property type="entry name" value="Ribonuclease Inhibitor"/>
    <property type="match status" value="1"/>
</dbReference>
<evidence type="ECO:0000256" key="2">
    <source>
        <dbReference type="ARBA" id="ARBA00022692"/>
    </source>
</evidence>
<feature type="transmembrane region" description="Helical" evidence="6">
    <location>
        <begin position="193"/>
        <end position="211"/>
    </location>
</feature>
<feature type="region of interest" description="Disordered" evidence="5">
    <location>
        <begin position="463"/>
        <end position="504"/>
    </location>
</feature>
<dbReference type="InterPro" id="IPR020846">
    <property type="entry name" value="MFS_dom"/>
</dbReference>
<organism evidence="8 9">
    <name type="scientific">Dentipellis fragilis</name>
    <dbReference type="NCBI Taxonomy" id="205917"/>
    <lineage>
        <taxon>Eukaryota</taxon>
        <taxon>Fungi</taxon>
        <taxon>Dikarya</taxon>
        <taxon>Basidiomycota</taxon>
        <taxon>Agaricomycotina</taxon>
        <taxon>Agaricomycetes</taxon>
        <taxon>Russulales</taxon>
        <taxon>Hericiaceae</taxon>
        <taxon>Dentipellis</taxon>
    </lineage>
</organism>
<dbReference type="PROSITE" id="PS50850">
    <property type="entry name" value="MFS"/>
    <property type="match status" value="1"/>
</dbReference>
<feature type="transmembrane region" description="Helical" evidence="6">
    <location>
        <begin position="288"/>
        <end position="308"/>
    </location>
</feature>
<comment type="subcellular location">
    <subcellularLocation>
        <location evidence="1">Membrane</location>
        <topology evidence="1">Multi-pass membrane protein</topology>
    </subcellularLocation>
</comment>
<dbReference type="InterPro" id="IPR032675">
    <property type="entry name" value="LRR_dom_sf"/>
</dbReference>
<feature type="compositionally biased region" description="Basic and acidic residues" evidence="5">
    <location>
        <begin position="476"/>
        <end position="488"/>
    </location>
</feature>
<feature type="transmembrane region" description="Helical" evidence="6">
    <location>
        <begin position="159"/>
        <end position="181"/>
    </location>
</feature>
<dbReference type="CDD" id="cd17316">
    <property type="entry name" value="MFS_SV2_like"/>
    <property type="match status" value="1"/>
</dbReference>
<dbReference type="Gene3D" id="1.20.1250.20">
    <property type="entry name" value="MFS general substrate transporter like domains"/>
    <property type="match status" value="2"/>
</dbReference>
<evidence type="ECO:0000313" key="9">
    <source>
        <dbReference type="Proteomes" id="UP000298327"/>
    </source>
</evidence>
<dbReference type="AlphaFoldDB" id="A0A4Y9ZA62"/>
<evidence type="ECO:0000256" key="5">
    <source>
        <dbReference type="SAM" id="MobiDB-lite"/>
    </source>
</evidence>
<evidence type="ECO:0000256" key="1">
    <source>
        <dbReference type="ARBA" id="ARBA00004141"/>
    </source>
</evidence>
<feature type="transmembrane region" description="Helical" evidence="6">
    <location>
        <begin position="72"/>
        <end position="92"/>
    </location>
</feature>
<keyword evidence="4 6" id="KW-0472">Membrane</keyword>
<dbReference type="Gene3D" id="1.20.1280.50">
    <property type="match status" value="1"/>
</dbReference>
<dbReference type="Proteomes" id="UP000298327">
    <property type="component" value="Unassembled WGS sequence"/>
</dbReference>
<dbReference type="GO" id="GO:0035879">
    <property type="term" value="P:plasma membrane lactate transport"/>
    <property type="evidence" value="ECO:0007669"/>
    <property type="project" value="TreeGrafter"/>
</dbReference>
<dbReference type="InterPro" id="IPR036259">
    <property type="entry name" value="MFS_trans_sf"/>
</dbReference>
<feature type="transmembrane region" description="Helical" evidence="6">
    <location>
        <begin position="104"/>
        <end position="122"/>
    </location>
</feature>
<dbReference type="PANTHER" id="PTHR23508">
    <property type="entry name" value="CARBOXYLIC ACID TRANSPORTER PROTEIN HOMOLOG"/>
    <property type="match status" value="1"/>
</dbReference>
<comment type="caution">
    <text evidence="8">The sequence shown here is derived from an EMBL/GenBank/DDBJ whole genome shotgun (WGS) entry which is preliminary data.</text>
</comment>
<gene>
    <name evidence="8" type="ORF">EVG20_g1278</name>
</gene>
<name>A0A4Y9ZA62_9AGAM</name>
<feature type="transmembrane region" description="Helical" evidence="6">
    <location>
        <begin position="423"/>
        <end position="443"/>
    </location>
</feature>
<dbReference type="Pfam" id="PF00083">
    <property type="entry name" value="Sugar_tr"/>
    <property type="match status" value="1"/>
</dbReference>
<protein>
    <recommendedName>
        <fullName evidence="7">Major facilitator superfamily (MFS) profile domain-containing protein</fullName>
    </recommendedName>
</protein>
<dbReference type="STRING" id="205917.A0A4Y9ZA62"/>
<dbReference type="SUPFAM" id="SSF52047">
    <property type="entry name" value="RNI-like"/>
    <property type="match status" value="1"/>
</dbReference>
<evidence type="ECO:0000256" key="6">
    <source>
        <dbReference type="SAM" id="Phobius"/>
    </source>
</evidence>
<evidence type="ECO:0000259" key="7">
    <source>
        <dbReference type="PROSITE" id="PS50850"/>
    </source>
</evidence>
<feature type="transmembrane region" description="Helical" evidence="6">
    <location>
        <begin position="128"/>
        <end position="147"/>
    </location>
</feature>
<dbReference type="GO" id="GO:0015355">
    <property type="term" value="F:secondary active monocarboxylate transmembrane transporter activity"/>
    <property type="evidence" value="ECO:0007669"/>
    <property type="project" value="TreeGrafter"/>
</dbReference>
<keyword evidence="9" id="KW-1185">Reference proteome</keyword>
<reference evidence="8 9" key="1">
    <citation type="submission" date="2019-02" db="EMBL/GenBank/DDBJ databases">
        <title>Genome sequencing of the rare red list fungi Dentipellis fragilis.</title>
        <authorList>
            <person name="Buettner E."/>
            <person name="Kellner H."/>
        </authorList>
    </citation>
    <scope>NUCLEOTIDE SEQUENCE [LARGE SCALE GENOMIC DNA]</scope>
    <source>
        <strain evidence="8 9">DSM 105465</strain>
    </source>
</reference>
<dbReference type="PANTHER" id="PTHR23508:SF10">
    <property type="entry name" value="CARBOXYLIC ACID TRANSPORTER PROTEIN HOMOLOG"/>
    <property type="match status" value="1"/>
</dbReference>
<accession>A0A4Y9ZA62</accession>
<dbReference type="GO" id="GO:0005886">
    <property type="term" value="C:plasma membrane"/>
    <property type="evidence" value="ECO:0007669"/>
    <property type="project" value="TreeGrafter"/>
</dbReference>
<dbReference type="EMBL" id="SEOQ01000039">
    <property type="protein sequence ID" value="TFY71736.1"/>
    <property type="molecule type" value="Genomic_DNA"/>
</dbReference>
<feature type="transmembrane region" description="Helical" evidence="6">
    <location>
        <begin position="320"/>
        <end position="338"/>
    </location>
</feature>
<evidence type="ECO:0000313" key="8">
    <source>
        <dbReference type="EMBL" id="TFY71736.1"/>
    </source>
</evidence>
<keyword evidence="3 6" id="KW-1133">Transmembrane helix</keyword>
<dbReference type="InterPro" id="IPR005828">
    <property type="entry name" value="MFS_sugar_transport-like"/>
</dbReference>
<feature type="transmembrane region" description="Helical" evidence="6">
    <location>
        <begin position="252"/>
        <end position="268"/>
    </location>
</feature>
<dbReference type="SUPFAM" id="SSF103473">
    <property type="entry name" value="MFS general substrate transporter"/>
    <property type="match status" value="1"/>
</dbReference>
<keyword evidence="2 6" id="KW-0812">Transmembrane</keyword>
<dbReference type="OrthoDB" id="5296287at2759"/>
<sequence length="1173" mass="129031">MAPSFLKTLIPHRRHNSTARPFLEALRSLSWVQWALFFCGWLAWTCDAIDFFSVSLSVTRLQVQFDKPEASTITTAITLSLLFRPVGAIVFGMLSDRFGRKWPLVANLLCCAVFELGASFVHTFRQFLATRCLFGIAMGGIWGLAASTALENIPVEVRGLVSGTVQGGYAVGYLIAAVINLRLVPATNTWRSLFWTSAGISAFAAALRAILPESEVFLRVKAAEKAQGRTRSMREKTKVFVRETRAMLKKHWLLAIYLVLIMTGYNFLSHGSQDLYPTFLQTSKNFDSYHSTVATIIGECGAIVGSLASGCLSQYMGRRLIIIIFTVLIGVFIPLWIIPSSFGALSAGAFFVQVGVQGSWGVMAIHLTELAPPGFRATFPGVAYQLGNMISAASAQIESKGGENLKTTVIKNGVPTVVPDYGAVQGILMGSVVAFCVIMIVIGPEKHGYRFEKDRTAFEEASCASTLGGEEGTTDSLREEKSGFDDPSIRAADTPAKVGGGATSHADEKSAALSLRHVSNFSDDVLWLYHEAYHRRNEKEDSSGGKALTLCPGSFNAGLAIILPLTACMRKAGSISPALLSIGPSFVQVSRPVLDFLRYHPLKCSQLAPSDDMYHIFASPIPSPGIQVAAKAMLSSQPTSEFWDTLGVERLKWIQGKVPFAGGMSINDMLQVFDEEIAGVERIRSLLRRHRNTLIPVHRLPAEILAYIFWYTVEEDSIQGLSIVPAHSSLPWSKLEKVRLPDVQSIIKITHVCSQWRSTALAHGNLWSNLDMDILSIDSVPDILARSQNHALSANIIEDGAALVAAAFSTDDWSRITWLGIMCSASELATLLRPDSILSSLKFLSVENTEEPQFELFSPSCQLELSHLSSLLLYDFAINWDNFPQLPNLTHFELIVDRSSGLEYPIEGILHALRCLPHLQTLCLTEDPMISDELAVSLPHLAYLRFEGCGDVYSLILAALTMPSTVSALVKIIPRSVYGLDMLCGKCTSVIPHIHRVDLDCQDSCVEVALWDRKTTEQAGPDPNIRIVFTEFDAGILWMVTEPMCKQLPVDKFLQAYQSVTRLKIVGASNAGQVLVHLADASEPASISDVEPPATFGWKFFPRLRCLELVGEDDIGEGVILEALTNVLRMRHESGARLQELHFGMWRDVISEEQRVDLQRYVDKPIDFGSHRA</sequence>